<dbReference type="PANTHER" id="PTHR42709:SF4">
    <property type="entry name" value="INNER MEMBRANE PROTEIN YQAA"/>
    <property type="match status" value="1"/>
</dbReference>
<dbReference type="InterPro" id="IPR051311">
    <property type="entry name" value="DedA_domain"/>
</dbReference>
<dbReference type="EMBL" id="CP029210">
    <property type="protein sequence ID" value="AWI55031.1"/>
    <property type="molecule type" value="Genomic_DNA"/>
</dbReference>
<dbReference type="KEGG" id="aon:DEH84_01890"/>
<keyword evidence="4" id="KW-1185">Reference proteome</keyword>
<dbReference type="Pfam" id="PF09335">
    <property type="entry name" value="VTT_dom"/>
    <property type="match status" value="1"/>
</dbReference>
<evidence type="ECO:0000256" key="1">
    <source>
        <dbReference type="SAM" id="Phobius"/>
    </source>
</evidence>
<reference evidence="3 4" key="1">
    <citation type="submission" date="2018-05" db="EMBL/GenBank/DDBJ databases">
        <title>complete genome sequence of Aquabacterium olei NBRC 110486.</title>
        <authorList>
            <person name="Tang B."/>
            <person name="Chang J."/>
            <person name="Zhang L."/>
            <person name="Yang H."/>
        </authorList>
    </citation>
    <scope>NUCLEOTIDE SEQUENCE [LARGE SCALE GENOMIC DNA]</scope>
    <source>
        <strain evidence="3 4">NBRC 110486</strain>
    </source>
</reference>
<accession>A0A2U8FVC9</accession>
<dbReference type="InterPro" id="IPR032816">
    <property type="entry name" value="VTT_dom"/>
</dbReference>
<feature type="domain" description="VTT" evidence="2">
    <location>
        <begin position="48"/>
        <end position="152"/>
    </location>
</feature>
<evidence type="ECO:0000313" key="4">
    <source>
        <dbReference type="Proteomes" id="UP000244892"/>
    </source>
</evidence>
<dbReference type="AlphaFoldDB" id="A0A2U8FVC9"/>
<feature type="transmembrane region" description="Helical" evidence="1">
    <location>
        <begin position="7"/>
        <end position="28"/>
    </location>
</feature>
<keyword evidence="1" id="KW-0812">Transmembrane</keyword>
<name>A0A2U8FVC9_9BURK</name>
<sequence>MQALLAWFSLPEVGLGAVFLVSLVSATLLPLGSEPAVYALVSLKPDLFWPTVAVATAGNTLGGAISWWMGRAAHRASDHLRHRAPDSDLPPGAGQAEGRAARWLGRFGPVACLLSWLPVVGDPLCAVAGWLRMPFWPCVGYMAVGKALRYVTMTAALLWMI</sequence>
<feature type="transmembrane region" description="Helical" evidence="1">
    <location>
        <begin position="48"/>
        <end position="69"/>
    </location>
</feature>
<protein>
    <recommendedName>
        <fullName evidence="2">VTT domain-containing protein</fullName>
    </recommendedName>
</protein>
<organism evidence="3 4">
    <name type="scientific">Aquabacterium olei</name>
    <dbReference type="NCBI Taxonomy" id="1296669"/>
    <lineage>
        <taxon>Bacteria</taxon>
        <taxon>Pseudomonadati</taxon>
        <taxon>Pseudomonadota</taxon>
        <taxon>Betaproteobacteria</taxon>
        <taxon>Burkholderiales</taxon>
        <taxon>Aquabacterium</taxon>
    </lineage>
</organism>
<keyword evidence="1" id="KW-0472">Membrane</keyword>
<dbReference type="Proteomes" id="UP000244892">
    <property type="component" value="Chromosome"/>
</dbReference>
<keyword evidence="1" id="KW-1133">Transmembrane helix</keyword>
<dbReference type="PANTHER" id="PTHR42709">
    <property type="entry name" value="ALKALINE PHOSPHATASE LIKE PROTEIN"/>
    <property type="match status" value="1"/>
</dbReference>
<dbReference type="OrthoDB" id="5419086at2"/>
<gene>
    <name evidence="3" type="ORF">DEH84_01890</name>
</gene>
<evidence type="ECO:0000259" key="2">
    <source>
        <dbReference type="Pfam" id="PF09335"/>
    </source>
</evidence>
<proteinExistence type="predicted"/>
<evidence type="ECO:0000313" key="3">
    <source>
        <dbReference type="EMBL" id="AWI55031.1"/>
    </source>
</evidence>